<comment type="catalytic activity">
    <reaction evidence="6">
        <text>cytidine(1402) in 16S rRNA + S-adenosyl-L-methionine = N(4)-methylcytidine(1402) in 16S rRNA + S-adenosyl-L-homocysteine + H(+)</text>
        <dbReference type="Rhea" id="RHEA:42928"/>
        <dbReference type="Rhea" id="RHEA-COMP:10286"/>
        <dbReference type="Rhea" id="RHEA-COMP:10287"/>
        <dbReference type="ChEBI" id="CHEBI:15378"/>
        <dbReference type="ChEBI" id="CHEBI:57856"/>
        <dbReference type="ChEBI" id="CHEBI:59789"/>
        <dbReference type="ChEBI" id="CHEBI:74506"/>
        <dbReference type="ChEBI" id="CHEBI:82748"/>
        <dbReference type="EC" id="2.1.1.199"/>
    </reaction>
</comment>
<dbReference type="PANTHER" id="PTHR11265">
    <property type="entry name" value="S-ADENOSYL-METHYLTRANSFERASE MRAW"/>
    <property type="match status" value="1"/>
</dbReference>
<evidence type="ECO:0000256" key="1">
    <source>
        <dbReference type="ARBA" id="ARBA00010396"/>
    </source>
</evidence>
<evidence type="ECO:0000313" key="7">
    <source>
        <dbReference type="EMBL" id="MSS01305.1"/>
    </source>
</evidence>
<feature type="binding site" evidence="6">
    <location>
        <position position="77"/>
    </location>
    <ligand>
        <name>S-adenosyl-L-methionine</name>
        <dbReference type="ChEBI" id="CHEBI:59789"/>
    </ligand>
</feature>
<evidence type="ECO:0000256" key="5">
    <source>
        <dbReference type="ARBA" id="ARBA00022691"/>
    </source>
</evidence>
<feature type="binding site" evidence="6">
    <location>
        <position position="105"/>
    </location>
    <ligand>
        <name>S-adenosyl-L-methionine</name>
        <dbReference type="ChEBI" id="CHEBI:59789"/>
    </ligand>
</feature>
<evidence type="ECO:0000313" key="8">
    <source>
        <dbReference type="Proteomes" id="UP000470082"/>
    </source>
</evidence>
<dbReference type="EMBL" id="VUMM01000005">
    <property type="protein sequence ID" value="MSS01305.1"/>
    <property type="molecule type" value="Genomic_DNA"/>
</dbReference>
<dbReference type="GO" id="GO:0070475">
    <property type="term" value="P:rRNA base methylation"/>
    <property type="evidence" value="ECO:0007669"/>
    <property type="project" value="UniProtKB-UniRule"/>
</dbReference>
<gene>
    <name evidence="6 7" type="primary">rsmH</name>
    <name evidence="7" type="ORF">FYJ50_04170</name>
</gene>
<keyword evidence="2 6" id="KW-0698">rRNA processing</keyword>
<sequence>MEHISVLLNETIDMLHIKDDGIYVDCTLGRGGHSAEILKRCKKGHLYAIDCDKQAIKESQDRLSQYGNNFTCVHDVFQNLKEILDSMGVESVDGILLDLGVSSPQFDDEKRGFSYRMDARLDMRMNQEQELDAWKVVNEYTLQELTRIFKEYGEDPFAYKIACQIEKARQEKPIDTTFELVDVIKSALPQKVLNKKGHPAKRIFQAIRIEVNHELDQLSIVLKEGLKRLKPQGRMVVITFHSLEDRMVKNIFKEVAVPKKVDKRLPELRIEKLDYQLINRKPVMATEKELNDNNRAHSAKLRGIERMR</sequence>
<comment type="caution">
    <text evidence="7">The sequence shown here is derived from an EMBL/GenBank/DDBJ whole genome shotgun (WGS) entry which is preliminary data.</text>
</comment>
<name>A0A7X2N2M1_9FIRM</name>
<dbReference type="AlphaFoldDB" id="A0A7X2N2M1"/>
<proteinExistence type="inferred from homology"/>
<dbReference type="GO" id="GO:0071424">
    <property type="term" value="F:rRNA (cytosine-N4-)-methyltransferase activity"/>
    <property type="evidence" value="ECO:0007669"/>
    <property type="project" value="UniProtKB-UniRule"/>
</dbReference>
<dbReference type="InterPro" id="IPR002903">
    <property type="entry name" value="RsmH"/>
</dbReference>
<dbReference type="Gene3D" id="1.10.150.170">
    <property type="entry name" value="Putative methyltransferase TM0872, insert domain"/>
    <property type="match status" value="1"/>
</dbReference>
<dbReference type="SUPFAM" id="SSF81799">
    <property type="entry name" value="Putative methyltransferase TM0872, insert domain"/>
    <property type="match status" value="1"/>
</dbReference>
<accession>A0A7X2N2M1</accession>
<dbReference type="Pfam" id="PF01795">
    <property type="entry name" value="Methyltransf_5"/>
    <property type="match status" value="1"/>
</dbReference>
<evidence type="ECO:0000256" key="3">
    <source>
        <dbReference type="ARBA" id="ARBA00022603"/>
    </source>
</evidence>
<protein>
    <recommendedName>
        <fullName evidence="6">Ribosomal RNA small subunit methyltransferase H</fullName>
        <ecNumber evidence="6">2.1.1.199</ecNumber>
    </recommendedName>
    <alternativeName>
        <fullName evidence="6">16S rRNA m(4)C1402 methyltransferase</fullName>
    </alternativeName>
    <alternativeName>
        <fullName evidence="6">rRNA (cytosine-N(4)-)-methyltransferase RsmH</fullName>
    </alternativeName>
</protein>
<feature type="binding site" evidence="6">
    <location>
        <position position="50"/>
    </location>
    <ligand>
        <name>S-adenosyl-L-methionine</name>
        <dbReference type="ChEBI" id="CHEBI:59789"/>
    </ligand>
</feature>
<dbReference type="HAMAP" id="MF_01007">
    <property type="entry name" value="16SrRNA_methyltr_H"/>
    <property type="match status" value="1"/>
</dbReference>
<keyword evidence="8" id="KW-1185">Reference proteome</keyword>
<evidence type="ECO:0000256" key="6">
    <source>
        <dbReference type="HAMAP-Rule" id="MF_01007"/>
    </source>
</evidence>
<dbReference type="InterPro" id="IPR023397">
    <property type="entry name" value="SAM-dep_MeTrfase_MraW_recog"/>
</dbReference>
<dbReference type="NCBIfam" id="TIGR00006">
    <property type="entry name" value="16S rRNA (cytosine(1402)-N(4))-methyltransferase RsmH"/>
    <property type="match status" value="1"/>
</dbReference>
<dbReference type="InterPro" id="IPR029063">
    <property type="entry name" value="SAM-dependent_MTases_sf"/>
</dbReference>
<evidence type="ECO:0000256" key="4">
    <source>
        <dbReference type="ARBA" id="ARBA00022679"/>
    </source>
</evidence>
<dbReference type="Proteomes" id="UP000470082">
    <property type="component" value="Unassembled WGS sequence"/>
</dbReference>
<reference evidence="7 8" key="1">
    <citation type="submission" date="2019-08" db="EMBL/GenBank/DDBJ databases">
        <title>In-depth cultivation of the pig gut microbiome towards novel bacterial diversity and tailored functional studies.</title>
        <authorList>
            <person name="Wylensek D."/>
            <person name="Hitch T.C.A."/>
            <person name="Clavel T."/>
        </authorList>
    </citation>
    <scope>NUCLEOTIDE SEQUENCE [LARGE SCALE GENOMIC DNA]</scope>
    <source>
        <strain evidence="7 8">LKV-178-WT-2G</strain>
    </source>
</reference>
<dbReference type="PIRSF" id="PIRSF004486">
    <property type="entry name" value="MraW"/>
    <property type="match status" value="1"/>
</dbReference>
<comment type="similarity">
    <text evidence="1 6">Belongs to the methyltransferase superfamily. RsmH family.</text>
</comment>
<dbReference type="GO" id="GO:0005737">
    <property type="term" value="C:cytoplasm"/>
    <property type="evidence" value="ECO:0007669"/>
    <property type="project" value="UniProtKB-SubCell"/>
</dbReference>
<feature type="binding site" evidence="6">
    <location>
        <position position="98"/>
    </location>
    <ligand>
        <name>S-adenosyl-L-methionine</name>
        <dbReference type="ChEBI" id="CHEBI:59789"/>
    </ligand>
</feature>
<keyword evidence="6" id="KW-0963">Cytoplasm</keyword>
<feature type="binding site" evidence="6">
    <location>
        <begin position="31"/>
        <end position="33"/>
    </location>
    <ligand>
        <name>S-adenosyl-L-methionine</name>
        <dbReference type="ChEBI" id="CHEBI:59789"/>
    </ligand>
</feature>
<organism evidence="7 8">
    <name type="scientific">Floccifex porci</name>
    <dbReference type="NCBI Taxonomy" id="2606629"/>
    <lineage>
        <taxon>Bacteria</taxon>
        <taxon>Bacillati</taxon>
        <taxon>Bacillota</taxon>
        <taxon>Erysipelotrichia</taxon>
        <taxon>Erysipelotrichales</taxon>
        <taxon>Erysipelotrichaceae</taxon>
        <taxon>Floccifex</taxon>
    </lineage>
</organism>
<dbReference type="PANTHER" id="PTHR11265:SF0">
    <property type="entry name" value="12S RRNA N4-METHYLCYTIDINE METHYLTRANSFERASE"/>
    <property type="match status" value="1"/>
</dbReference>
<evidence type="ECO:0000256" key="2">
    <source>
        <dbReference type="ARBA" id="ARBA00022552"/>
    </source>
</evidence>
<comment type="function">
    <text evidence="6">Specifically methylates the N4 position of cytidine in position 1402 (C1402) of 16S rRNA.</text>
</comment>
<dbReference type="Gene3D" id="3.40.50.150">
    <property type="entry name" value="Vaccinia Virus protein VP39"/>
    <property type="match status" value="1"/>
</dbReference>
<keyword evidence="5 6" id="KW-0949">S-adenosyl-L-methionine</keyword>
<keyword evidence="3 6" id="KW-0489">Methyltransferase</keyword>
<dbReference type="EC" id="2.1.1.199" evidence="6"/>
<comment type="subcellular location">
    <subcellularLocation>
        <location evidence="6">Cytoplasm</location>
    </subcellularLocation>
</comment>
<keyword evidence="4 6" id="KW-0808">Transferase</keyword>
<dbReference type="RefSeq" id="WP_154459783.1">
    <property type="nucleotide sequence ID" value="NZ_VUMM01000005.1"/>
</dbReference>
<dbReference type="SUPFAM" id="SSF53335">
    <property type="entry name" value="S-adenosyl-L-methionine-dependent methyltransferases"/>
    <property type="match status" value="1"/>
</dbReference>